<dbReference type="SUPFAM" id="SSF53335">
    <property type="entry name" value="S-adenosyl-L-methionine-dependent methyltransferases"/>
    <property type="match status" value="1"/>
</dbReference>
<name>A0ABS7EZM6_9PROT</name>
<dbReference type="GO" id="GO:0008168">
    <property type="term" value="F:methyltransferase activity"/>
    <property type="evidence" value="ECO:0007669"/>
    <property type="project" value="UniProtKB-KW"/>
</dbReference>
<dbReference type="InterPro" id="IPR029063">
    <property type="entry name" value="SAM-dependent_MTases_sf"/>
</dbReference>
<comment type="caution">
    <text evidence="2">The sequence shown here is derived from an EMBL/GenBank/DDBJ whole genome shotgun (WGS) entry which is preliminary data.</text>
</comment>
<dbReference type="GO" id="GO:0032259">
    <property type="term" value="P:methylation"/>
    <property type="evidence" value="ECO:0007669"/>
    <property type="project" value="UniProtKB-KW"/>
</dbReference>
<dbReference type="Proteomes" id="UP001519924">
    <property type="component" value="Unassembled WGS sequence"/>
</dbReference>
<evidence type="ECO:0000259" key="1">
    <source>
        <dbReference type="Pfam" id="PF08241"/>
    </source>
</evidence>
<keyword evidence="2" id="KW-0489">Methyltransferase</keyword>
<evidence type="ECO:0000313" key="2">
    <source>
        <dbReference type="EMBL" id="MBW8268177.1"/>
    </source>
</evidence>
<accession>A0ABS7EZM6</accession>
<feature type="domain" description="Methyltransferase type 11" evidence="1">
    <location>
        <begin position="101"/>
        <end position="143"/>
    </location>
</feature>
<dbReference type="CDD" id="cd02440">
    <property type="entry name" value="AdoMet_MTases"/>
    <property type="match status" value="1"/>
</dbReference>
<dbReference type="InterPro" id="IPR013216">
    <property type="entry name" value="Methyltransf_11"/>
</dbReference>
<dbReference type="EMBL" id="JAHZUY010000002">
    <property type="protein sequence ID" value="MBW8268177.1"/>
    <property type="molecule type" value="Genomic_DNA"/>
</dbReference>
<gene>
    <name evidence="2" type="ORF">K1J50_01615</name>
</gene>
<dbReference type="Pfam" id="PF08241">
    <property type="entry name" value="Methyltransf_11"/>
    <property type="match status" value="1"/>
</dbReference>
<evidence type="ECO:0000313" key="3">
    <source>
        <dbReference type="Proteomes" id="UP001519924"/>
    </source>
</evidence>
<proteinExistence type="predicted"/>
<dbReference type="Gene3D" id="3.40.50.150">
    <property type="entry name" value="Vaccinia Virus protein VP39"/>
    <property type="match status" value="1"/>
</dbReference>
<organism evidence="2 3">
    <name type="scientific">Caldovatus aquaticus</name>
    <dbReference type="NCBI Taxonomy" id="2865671"/>
    <lineage>
        <taxon>Bacteria</taxon>
        <taxon>Pseudomonadati</taxon>
        <taxon>Pseudomonadota</taxon>
        <taxon>Alphaproteobacteria</taxon>
        <taxon>Acetobacterales</taxon>
        <taxon>Roseomonadaceae</taxon>
        <taxon>Caldovatus</taxon>
    </lineage>
</organism>
<protein>
    <submittedName>
        <fullName evidence="2">Methyltransferase domain-containing protein</fullName>
    </submittedName>
</protein>
<sequence length="263" mass="28033">MTGEVHAGLGAFYATPAGQVAARLVRARLGALWPALHGQSVLGLGHAGPYLDLWRGQATRLVAVRPRQLGLPRHPGGPCRALAPLPGEGGDGGGLALVEEEALPFPDLSFDRVLLIHGLEVAENARRLLREAWRVLKDDGRLLVVVPNRRGLWAHVESTPFGHGQPYSAGQLGRLLARHLFRVERRDAALFLPPVRHRLLLRGADLWERAGRALCPPRFAGLAIVEATKDLFAGQPAGAAAPALAVVAARRPARAVTEAPAAA</sequence>
<dbReference type="RefSeq" id="WP_220115679.1">
    <property type="nucleotide sequence ID" value="NZ_JAHZUY010000002.1"/>
</dbReference>
<keyword evidence="2" id="KW-0808">Transferase</keyword>
<keyword evidence="3" id="KW-1185">Reference proteome</keyword>
<reference evidence="2 3" key="1">
    <citation type="submission" date="2021-08" db="EMBL/GenBank/DDBJ databases">
        <title>Caldovatus sediminis gen. nov., sp. nov., a moderately thermophilic bacterium isolated from a hot spring.</title>
        <authorList>
            <person name="Hu C.-J."/>
            <person name="Li W.-J."/>
            <person name="Xian W.-D."/>
        </authorList>
    </citation>
    <scope>NUCLEOTIDE SEQUENCE [LARGE SCALE GENOMIC DNA]</scope>
    <source>
        <strain evidence="2 3">SYSU G05006</strain>
    </source>
</reference>